<dbReference type="STRING" id="91360.SAMN05660330_04133"/>
<feature type="transmembrane region" description="Helical" evidence="7">
    <location>
        <begin position="99"/>
        <end position="126"/>
    </location>
</feature>
<dbReference type="Pfam" id="PF06808">
    <property type="entry name" value="DctM"/>
    <property type="match status" value="1"/>
</dbReference>
<keyword evidence="10" id="KW-1185">Reference proteome</keyword>
<dbReference type="AlphaFoldDB" id="A0A1H0VM57"/>
<dbReference type="InterPro" id="IPR004681">
    <property type="entry name" value="TRAP_DctM"/>
</dbReference>
<dbReference type="RefSeq" id="WP_092226000.1">
    <property type="nucleotide sequence ID" value="NZ_FNJI01000054.1"/>
</dbReference>
<feature type="transmembrane region" description="Helical" evidence="7">
    <location>
        <begin position="147"/>
        <end position="168"/>
    </location>
</feature>
<protein>
    <submittedName>
        <fullName evidence="9">TRAP transporter, DctM subunit</fullName>
    </submittedName>
</protein>
<evidence type="ECO:0000256" key="7">
    <source>
        <dbReference type="SAM" id="Phobius"/>
    </source>
</evidence>
<gene>
    <name evidence="9" type="ORF">SAMN05660330_04133</name>
</gene>
<evidence type="ECO:0000256" key="1">
    <source>
        <dbReference type="ARBA" id="ARBA00004429"/>
    </source>
</evidence>
<evidence type="ECO:0000256" key="2">
    <source>
        <dbReference type="ARBA" id="ARBA00022475"/>
    </source>
</evidence>
<feature type="transmembrane region" description="Helical" evidence="7">
    <location>
        <begin position="279"/>
        <end position="300"/>
    </location>
</feature>
<feature type="domain" description="TRAP C4-dicarboxylate transport system permease DctM subunit" evidence="8">
    <location>
        <begin position="12"/>
        <end position="425"/>
    </location>
</feature>
<dbReference type="PIRSF" id="PIRSF006066">
    <property type="entry name" value="HI0050"/>
    <property type="match status" value="1"/>
</dbReference>
<dbReference type="PANTHER" id="PTHR33362:SF5">
    <property type="entry name" value="C4-DICARBOXYLATE TRAP TRANSPORTER LARGE PERMEASE PROTEIN DCTM"/>
    <property type="match status" value="1"/>
</dbReference>
<keyword evidence="4 7" id="KW-0812">Transmembrane</keyword>
<feature type="transmembrane region" description="Helical" evidence="7">
    <location>
        <begin position="174"/>
        <end position="203"/>
    </location>
</feature>
<comment type="subcellular location">
    <subcellularLocation>
        <location evidence="1">Cell inner membrane</location>
        <topology evidence="1">Multi-pass membrane protein</topology>
    </subcellularLocation>
</comment>
<keyword evidence="3" id="KW-0997">Cell inner membrane</keyword>
<dbReference type="NCBIfam" id="TIGR00786">
    <property type="entry name" value="dctM"/>
    <property type="match status" value="1"/>
</dbReference>
<dbReference type="EMBL" id="FNJI01000054">
    <property type="protein sequence ID" value="SDP79298.1"/>
    <property type="molecule type" value="Genomic_DNA"/>
</dbReference>
<evidence type="ECO:0000313" key="10">
    <source>
        <dbReference type="Proteomes" id="UP000199073"/>
    </source>
</evidence>
<feature type="transmembrane region" description="Helical" evidence="7">
    <location>
        <begin position="341"/>
        <end position="360"/>
    </location>
</feature>
<evidence type="ECO:0000256" key="6">
    <source>
        <dbReference type="ARBA" id="ARBA00023136"/>
    </source>
</evidence>
<reference evidence="9 10" key="1">
    <citation type="submission" date="2016-10" db="EMBL/GenBank/DDBJ databases">
        <authorList>
            <person name="de Groot N.N."/>
        </authorList>
    </citation>
    <scope>NUCLEOTIDE SEQUENCE [LARGE SCALE GENOMIC DNA]</scope>
    <source>
        <strain evidence="9 10">DSM 12130</strain>
    </source>
</reference>
<feature type="transmembrane region" description="Helical" evidence="7">
    <location>
        <begin position="366"/>
        <end position="389"/>
    </location>
</feature>
<organism evidence="9 10">
    <name type="scientific">Desulforhopalus singaporensis</name>
    <dbReference type="NCBI Taxonomy" id="91360"/>
    <lineage>
        <taxon>Bacteria</taxon>
        <taxon>Pseudomonadati</taxon>
        <taxon>Thermodesulfobacteriota</taxon>
        <taxon>Desulfobulbia</taxon>
        <taxon>Desulfobulbales</taxon>
        <taxon>Desulfocapsaceae</taxon>
        <taxon>Desulforhopalus</taxon>
    </lineage>
</organism>
<evidence type="ECO:0000256" key="4">
    <source>
        <dbReference type="ARBA" id="ARBA00022692"/>
    </source>
</evidence>
<sequence length="435" mass="46553">MTPIEIGLIGLACLVFAICCHIPVGIAMAVVGAGGYLILTGNPSGMLSLMGTEIISTLSNHEFSVIMTFILMGGMAGVAKLSSDIYRLSNAWVGHWKGGLSIATILGCGGFGAISGSSIATTATMVKIAMPEMEKRKYAQELSTGTLAAGGTLGSIVPPSIIMVLYAVQVEEFIIDLFLAAVIPAILSVFLFAVSVRVYLMIYPENALQAERTSWPERMATVKDNWASVSIIVIVMGGIYSGFFTVNEGASVGLILTFFTALMRRTLNRKSLSATIRSAVGSIALLYVIMTGANVFTYFITLSNMPAAIVDWVIGLGLSPIMVIWTLVFMYIALGAVFDAIAGMLLTLPFVYPLVTGLGYDPVWWGIVNVMVIEIGMITPPVGINVFVLKGLRKDIPLTTIFKGVIPFLAANLLALTLVIFFPQLSLWLPNLLRQ</sequence>
<keyword evidence="5 7" id="KW-1133">Transmembrane helix</keyword>
<evidence type="ECO:0000259" key="8">
    <source>
        <dbReference type="Pfam" id="PF06808"/>
    </source>
</evidence>
<dbReference type="InterPro" id="IPR010656">
    <property type="entry name" value="DctM"/>
</dbReference>
<dbReference type="PANTHER" id="PTHR33362">
    <property type="entry name" value="SIALIC ACID TRAP TRANSPORTER PERMEASE PROTEIN SIAT-RELATED"/>
    <property type="match status" value="1"/>
</dbReference>
<feature type="transmembrane region" description="Helical" evidence="7">
    <location>
        <begin position="60"/>
        <end position="79"/>
    </location>
</feature>
<evidence type="ECO:0000256" key="3">
    <source>
        <dbReference type="ARBA" id="ARBA00022519"/>
    </source>
</evidence>
<feature type="transmembrane region" description="Helical" evidence="7">
    <location>
        <begin position="312"/>
        <end position="334"/>
    </location>
</feature>
<evidence type="ECO:0000313" key="9">
    <source>
        <dbReference type="EMBL" id="SDP79298.1"/>
    </source>
</evidence>
<dbReference type="GO" id="GO:0005886">
    <property type="term" value="C:plasma membrane"/>
    <property type="evidence" value="ECO:0007669"/>
    <property type="project" value="UniProtKB-SubCell"/>
</dbReference>
<keyword evidence="6 7" id="KW-0472">Membrane</keyword>
<dbReference type="OrthoDB" id="9785600at2"/>
<evidence type="ECO:0000256" key="5">
    <source>
        <dbReference type="ARBA" id="ARBA00022989"/>
    </source>
</evidence>
<feature type="transmembrane region" description="Helical" evidence="7">
    <location>
        <begin position="6"/>
        <end position="39"/>
    </location>
</feature>
<dbReference type="Proteomes" id="UP000199073">
    <property type="component" value="Unassembled WGS sequence"/>
</dbReference>
<dbReference type="GO" id="GO:0022857">
    <property type="term" value="F:transmembrane transporter activity"/>
    <property type="evidence" value="ECO:0007669"/>
    <property type="project" value="TreeGrafter"/>
</dbReference>
<proteinExistence type="predicted"/>
<keyword evidence="2" id="KW-1003">Cell membrane</keyword>
<feature type="transmembrane region" description="Helical" evidence="7">
    <location>
        <begin position="249"/>
        <end position="267"/>
    </location>
</feature>
<feature type="transmembrane region" description="Helical" evidence="7">
    <location>
        <begin position="224"/>
        <end position="243"/>
    </location>
</feature>
<name>A0A1H0VM57_9BACT</name>
<accession>A0A1H0VM57</accession>
<feature type="transmembrane region" description="Helical" evidence="7">
    <location>
        <begin position="401"/>
        <end position="422"/>
    </location>
</feature>